<feature type="domain" description="Type I restriction modification DNA specificity" evidence="4">
    <location>
        <begin position="267"/>
        <end position="450"/>
    </location>
</feature>
<evidence type="ECO:0000313" key="5">
    <source>
        <dbReference type="EMBL" id="MBL3657276.1"/>
    </source>
</evidence>
<dbReference type="RefSeq" id="WP_202245058.1">
    <property type="nucleotide sequence ID" value="NZ_JAESIY010000007.1"/>
</dbReference>
<proteinExistence type="inferred from homology"/>
<protein>
    <submittedName>
        <fullName evidence="5">Restriction endonuclease subunit S</fullName>
    </submittedName>
</protein>
<keyword evidence="5" id="KW-0378">Hydrolase</keyword>
<name>A0A937F6H2_9BACT</name>
<comment type="similarity">
    <text evidence="1">Belongs to the type-I restriction system S methylase family.</text>
</comment>
<evidence type="ECO:0000256" key="1">
    <source>
        <dbReference type="ARBA" id="ARBA00010923"/>
    </source>
</evidence>
<organism evidence="5 6">
    <name type="scientific">Fulvivirga sediminis</name>
    <dbReference type="NCBI Taxonomy" id="2803949"/>
    <lineage>
        <taxon>Bacteria</taxon>
        <taxon>Pseudomonadati</taxon>
        <taxon>Bacteroidota</taxon>
        <taxon>Cytophagia</taxon>
        <taxon>Cytophagales</taxon>
        <taxon>Fulvivirgaceae</taxon>
        <taxon>Fulvivirga</taxon>
    </lineage>
</organism>
<keyword evidence="3" id="KW-0238">DNA-binding</keyword>
<dbReference type="InterPro" id="IPR052021">
    <property type="entry name" value="Type-I_RS_S_subunit"/>
</dbReference>
<dbReference type="GO" id="GO:0009307">
    <property type="term" value="P:DNA restriction-modification system"/>
    <property type="evidence" value="ECO:0007669"/>
    <property type="project" value="UniProtKB-KW"/>
</dbReference>
<keyword evidence="5" id="KW-0540">Nuclease</keyword>
<dbReference type="Gene3D" id="3.90.220.20">
    <property type="entry name" value="DNA methylase specificity domains"/>
    <property type="match status" value="2"/>
</dbReference>
<dbReference type="Pfam" id="PF01420">
    <property type="entry name" value="Methylase_S"/>
    <property type="match status" value="2"/>
</dbReference>
<feature type="domain" description="Type I restriction modification DNA specificity" evidence="4">
    <location>
        <begin position="3"/>
        <end position="195"/>
    </location>
</feature>
<evidence type="ECO:0000313" key="6">
    <source>
        <dbReference type="Proteomes" id="UP000659388"/>
    </source>
</evidence>
<evidence type="ECO:0000256" key="2">
    <source>
        <dbReference type="ARBA" id="ARBA00022747"/>
    </source>
</evidence>
<evidence type="ECO:0000259" key="4">
    <source>
        <dbReference type="Pfam" id="PF01420"/>
    </source>
</evidence>
<gene>
    <name evidence="5" type="ORF">JL102_14110</name>
</gene>
<evidence type="ECO:0000256" key="3">
    <source>
        <dbReference type="ARBA" id="ARBA00023125"/>
    </source>
</evidence>
<keyword evidence="6" id="KW-1185">Reference proteome</keyword>
<dbReference type="SUPFAM" id="SSF116734">
    <property type="entry name" value="DNA methylase specificity domain"/>
    <property type="match status" value="2"/>
</dbReference>
<keyword evidence="2" id="KW-0680">Restriction system</keyword>
<comment type="caution">
    <text evidence="5">The sequence shown here is derived from an EMBL/GenBank/DDBJ whole genome shotgun (WGS) entry which is preliminary data.</text>
</comment>
<dbReference type="GO" id="GO:0004519">
    <property type="term" value="F:endonuclease activity"/>
    <property type="evidence" value="ECO:0007669"/>
    <property type="project" value="UniProtKB-KW"/>
</dbReference>
<reference evidence="5" key="1">
    <citation type="submission" date="2021-01" db="EMBL/GenBank/DDBJ databases">
        <title>Fulvivirga kasyanovii gen. nov., sp nov., a novel member of the phylum Bacteroidetes isolated from seawater in a mussel farm.</title>
        <authorList>
            <person name="Zhao L.-H."/>
            <person name="Wang Z.-J."/>
        </authorList>
    </citation>
    <scope>NUCLEOTIDE SEQUENCE</scope>
    <source>
        <strain evidence="5">2943</strain>
    </source>
</reference>
<dbReference type="InterPro" id="IPR000055">
    <property type="entry name" value="Restrct_endonuc_typeI_TRD"/>
</dbReference>
<dbReference type="EMBL" id="JAESIY010000007">
    <property type="protein sequence ID" value="MBL3657276.1"/>
    <property type="molecule type" value="Genomic_DNA"/>
</dbReference>
<dbReference type="PANTHER" id="PTHR30408:SF13">
    <property type="entry name" value="TYPE I RESTRICTION ENZYME HINDI SPECIFICITY SUBUNIT"/>
    <property type="match status" value="1"/>
</dbReference>
<dbReference type="AlphaFoldDB" id="A0A937F6H2"/>
<sequence length="478" mass="54100">MRSDWKEFTVDELIKDGIIEKPLDGNHGGIHPKSGDFTEKGVPFIMASDLINRRVDYSNCKFISQLQAETLRKGFAKSGDVLLTHKATIGRTAIIQESEYETTILTPQVTYYRVKDGDRLDNHYLFYYFNSRGFQGIFDQWSGGGSTRKYLGITGQLKLPIILPPLPEQKAIAHILGTLDDKIELNRQMNETLEEMAQALFKSWFVDFDPVIDKALAAGNEIPEPLLQKTEKRKSVPDDQKVIHTNPELAAHFPDSFTFTEELGWIPEGWEIGTIDDSTTLIIDHRGKTPSKLGSDWVNNGIPAISAKNIKSGKLVNTESIKFVDEPLYSKWMREKLIAGDIIMTSEAPMGEMYYLPEKTDYVLSQRLYALRAINTLTSTFLYSWLESPVAKQDLESRCTGTTVTGIKQSELRKVVVLKPISQLTNKYHDTVFKFKLKQAANTKESNQLEKIRNILLPKLISGELRVPEAEKIIADHV</sequence>
<accession>A0A937F6H2</accession>
<dbReference type="PANTHER" id="PTHR30408">
    <property type="entry name" value="TYPE-1 RESTRICTION ENZYME ECOKI SPECIFICITY PROTEIN"/>
    <property type="match status" value="1"/>
</dbReference>
<keyword evidence="5" id="KW-0255">Endonuclease</keyword>
<dbReference type="InterPro" id="IPR044946">
    <property type="entry name" value="Restrct_endonuc_typeI_TRD_sf"/>
</dbReference>
<dbReference type="Proteomes" id="UP000659388">
    <property type="component" value="Unassembled WGS sequence"/>
</dbReference>
<dbReference type="GO" id="GO:0003677">
    <property type="term" value="F:DNA binding"/>
    <property type="evidence" value="ECO:0007669"/>
    <property type="project" value="UniProtKB-KW"/>
</dbReference>